<dbReference type="InterPro" id="IPR051221">
    <property type="entry name" value="LDLR-related"/>
</dbReference>
<evidence type="ECO:0000256" key="10">
    <source>
        <dbReference type="PROSITE-ProRule" id="PRU00124"/>
    </source>
</evidence>
<accession>A0A1B0D0B3</accession>
<dbReference type="CDD" id="cd00112">
    <property type="entry name" value="LDLa"/>
    <property type="match status" value="5"/>
</dbReference>
<dbReference type="GO" id="GO:0012505">
    <property type="term" value="C:endomembrane system"/>
    <property type="evidence" value="ECO:0007669"/>
    <property type="project" value="UniProtKB-SubCell"/>
</dbReference>
<feature type="disulfide bond" evidence="10">
    <location>
        <begin position="194"/>
        <end position="209"/>
    </location>
</feature>
<evidence type="ECO:0000256" key="1">
    <source>
        <dbReference type="ARBA" id="ARBA00004167"/>
    </source>
</evidence>
<proteinExistence type="predicted"/>
<dbReference type="Proteomes" id="UP000092462">
    <property type="component" value="Unassembled WGS sequence"/>
</dbReference>
<evidence type="ECO:0000256" key="8">
    <source>
        <dbReference type="ARBA" id="ARBA00023170"/>
    </source>
</evidence>
<feature type="disulfide bond" evidence="10">
    <location>
        <begin position="4"/>
        <end position="22"/>
    </location>
</feature>
<keyword evidence="7 10" id="KW-1015">Disulfide bond</keyword>
<dbReference type="VEuPathDB" id="VectorBase:PPAI000785"/>
<keyword evidence="5" id="KW-1133">Transmembrane helix</keyword>
<dbReference type="FunFam" id="4.10.400.10:FF:000230">
    <property type="entry name" value="Low-density lipoprotein RecePtor related"/>
    <property type="match status" value="1"/>
</dbReference>
<keyword evidence="9" id="KW-0325">Glycoprotein</keyword>
<dbReference type="InterPro" id="IPR002172">
    <property type="entry name" value="LDrepeatLR_classA_rpt"/>
</dbReference>
<dbReference type="GO" id="GO:0042562">
    <property type="term" value="F:hormone binding"/>
    <property type="evidence" value="ECO:0007669"/>
    <property type="project" value="TreeGrafter"/>
</dbReference>
<feature type="disulfide bond" evidence="10">
    <location>
        <begin position="155"/>
        <end position="170"/>
    </location>
</feature>
<keyword evidence="4" id="KW-0677">Repeat</keyword>
<evidence type="ECO:0000313" key="11">
    <source>
        <dbReference type="EnsemblMetazoa" id="PPAI000785-PA"/>
    </source>
</evidence>
<reference evidence="11" key="1">
    <citation type="submission" date="2022-08" db="UniProtKB">
        <authorList>
            <consortium name="EnsemblMetazoa"/>
        </authorList>
    </citation>
    <scope>IDENTIFICATION</scope>
    <source>
        <strain evidence="11">Israel</strain>
    </source>
</reference>
<dbReference type="SUPFAM" id="SSF57424">
    <property type="entry name" value="LDL receptor-like module"/>
    <property type="match status" value="6"/>
</dbReference>
<dbReference type="GO" id="GO:0043235">
    <property type="term" value="C:receptor complex"/>
    <property type="evidence" value="ECO:0007669"/>
    <property type="project" value="TreeGrafter"/>
</dbReference>
<evidence type="ECO:0000256" key="5">
    <source>
        <dbReference type="ARBA" id="ARBA00022989"/>
    </source>
</evidence>
<dbReference type="PRINTS" id="PR00261">
    <property type="entry name" value="LDLRECEPTOR"/>
</dbReference>
<comment type="caution">
    <text evidence="10">Lacks conserved residue(s) required for the propagation of feature annotation.</text>
</comment>
<dbReference type="GO" id="GO:0016324">
    <property type="term" value="C:apical plasma membrane"/>
    <property type="evidence" value="ECO:0007669"/>
    <property type="project" value="TreeGrafter"/>
</dbReference>
<sequence>MFRCSEGKCIPSLWVCNYQKDCEKGEDEFQACPPPECEPQQFSCNQYVFNKTYCIPPHYKCDMTIDCVDGSDESDCPYRKCLQDDIHCGPAPEGQQATMNGGHVTDLCVPKEKKCDGYLDCRSGKDEEGCPGVSCRLDQFRCANGQRCLDLQLKCDHKNDCGDNSDEQGCSFPPCHSGQFRCTNEVCIPSKFHCDGYNDCFDKSDETNCTVIACPDNKFLCPQGGPGGTPKCIPKSQLCDGKRNCEDGADEETACCKCTFFLYTNNFFYHQAFPCDCSTLDQ</sequence>
<evidence type="ECO:0000313" key="12">
    <source>
        <dbReference type="Proteomes" id="UP000092462"/>
    </source>
</evidence>
<keyword evidence="12" id="KW-1185">Reference proteome</keyword>
<dbReference type="FunFam" id="4.10.400.10:FF:000045">
    <property type="entry name" value="Low-density lipoprotein receptor-related protein 2"/>
    <property type="match status" value="1"/>
</dbReference>
<dbReference type="EMBL" id="AJVK01002352">
    <property type="status" value="NOT_ANNOTATED_CDS"/>
    <property type="molecule type" value="Genomic_DNA"/>
</dbReference>
<organism evidence="11 12">
    <name type="scientific">Phlebotomus papatasi</name>
    <name type="common">Sandfly</name>
    <dbReference type="NCBI Taxonomy" id="29031"/>
    <lineage>
        <taxon>Eukaryota</taxon>
        <taxon>Metazoa</taxon>
        <taxon>Ecdysozoa</taxon>
        <taxon>Arthropoda</taxon>
        <taxon>Hexapoda</taxon>
        <taxon>Insecta</taxon>
        <taxon>Pterygota</taxon>
        <taxon>Neoptera</taxon>
        <taxon>Endopterygota</taxon>
        <taxon>Diptera</taxon>
        <taxon>Nematocera</taxon>
        <taxon>Psychodoidea</taxon>
        <taxon>Psychodidae</taxon>
        <taxon>Phlebotomus</taxon>
        <taxon>Phlebotomus</taxon>
    </lineage>
</organism>
<dbReference type="Pfam" id="PF00057">
    <property type="entry name" value="Ldl_recept_a"/>
    <property type="match status" value="6"/>
</dbReference>
<dbReference type="PROSITE" id="PS50068">
    <property type="entry name" value="LDLRA_2"/>
    <property type="match status" value="6"/>
</dbReference>
<dbReference type="GO" id="GO:0006898">
    <property type="term" value="P:receptor-mediated endocytosis"/>
    <property type="evidence" value="ECO:0007669"/>
    <property type="project" value="TreeGrafter"/>
</dbReference>
<comment type="subcellular location">
    <subcellularLocation>
        <location evidence="2">Endomembrane system</location>
    </subcellularLocation>
    <subcellularLocation>
        <location evidence="1">Membrane</location>
        <topology evidence="1">Single-pass membrane protein</topology>
    </subcellularLocation>
</comment>
<dbReference type="AlphaFoldDB" id="A0A1B0D0B3"/>
<dbReference type="SMART" id="SM00192">
    <property type="entry name" value="LDLa"/>
    <property type="match status" value="6"/>
</dbReference>
<feature type="disulfide bond" evidence="10">
    <location>
        <begin position="61"/>
        <end position="76"/>
    </location>
</feature>
<dbReference type="EMBL" id="AJVK01002353">
    <property type="status" value="NOT_ANNOTATED_CDS"/>
    <property type="molecule type" value="Genomic_DNA"/>
</dbReference>
<evidence type="ECO:0000256" key="3">
    <source>
        <dbReference type="ARBA" id="ARBA00022692"/>
    </source>
</evidence>
<keyword evidence="8" id="KW-0675">Receptor</keyword>
<keyword evidence="3" id="KW-0812">Transmembrane</keyword>
<feature type="disulfide bond" evidence="10">
    <location>
        <begin position="175"/>
        <end position="187"/>
    </location>
</feature>
<name>A0A1B0D0B3_PHLPP</name>
<dbReference type="Gene3D" id="4.10.400.10">
    <property type="entry name" value="Low-density Lipoprotein Receptor"/>
    <property type="match status" value="6"/>
</dbReference>
<feature type="disulfide bond" evidence="10">
    <location>
        <begin position="115"/>
        <end position="130"/>
    </location>
</feature>
<dbReference type="PANTHER" id="PTHR22722">
    <property type="entry name" value="LOW-DENSITY LIPOPROTEIN RECEPTOR-RELATED PROTEIN 2-RELATED"/>
    <property type="match status" value="1"/>
</dbReference>
<protein>
    <submittedName>
        <fullName evidence="11">Uncharacterized protein</fullName>
    </submittedName>
</protein>
<evidence type="ECO:0000256" key="6">
    <source>
        <dbReference type="ARBA" id="ARBA00023136"/>
    </source>
</evidence>
<evidence type="ECO:0000256" key="4">
    <source>
        <dbReference type="ARBA" id="ARBA00022737"/>
    </source>
</evidence>
<evidence type="ECO:0000256" key="9">
    <source>
        <dbReference type="ARBA" id="ARBA00023180"/>
    </source>
</evidence>
<feature type="disulfide bond" evidence="10">
    <location>
        <begin position="182"/>
        <end position="200"/>
    </location>
</feature>
<keyword evidence="6" id="KW-0472">Membrane</keyword>
<dbReference type="InterPro" id="IPR023415">
    <property type="entry name" value="LDLR_class-A_CS"/>
</dbReference>
<evidence type="ECO:0000256" key="7">
    <source>
        <dbReference type="ARBA" id="ARBA00023157"/>
    </source>
</evidence>
<dbReference type="InterPro" id="IPR036055">
    <property type="entry name" value="LDL_receptor-like_sf"/>
</dbReference>
<dbReference type="EnsemblMetazoa" id="PPAI000785-RA">
    <property type="protein sequence ID" value="PPAI000785-PA"/>
    <property type="gene ID" value="PPAI000785"/>
</dbReference>
<dbReference type="PROSITE" id="PS01209">
    <property type="entry name" value="LDLRA_1"/>
    <property type="match status" value="3"/>
</dbReference>
<evidence type="ECO:0000256" key="2">
    <source>
        <dbReference type="ARBA" id="ARBA00004308"/>
    </source>
</evidence>
<dbReference type="VEuPathDB" id="VectorBase:PPAPM1_003015"/>